<reference evidence="3" key="1">
    <citation type="journal article" date="2019" name="Int. J. Syst. Evol. Microbiol.">
        <title>The Global Catalogue of Microorganisms (GCM) 10K type strain sequencing project: providing services to taxonomists for standard genome sequencing and annotation.</title>
        <authorList>
            <consortium name="The Broad Institute Genomics Platform"/>
            <consortium name="The Broad Institute Genome Sequencing Center for Infectious Disease"/>
            <person name="Wu L."/>
            <person name="Ma J."/>
        </authorList>
    </citation>
    <scope>NUCLEOTIDE SEQUENCE [LARGE SCALE GENOMIC DNA]</scope>
    <source>
        <strain evidence="3">CGMCC 1.6964</strain>
    </source>
</reference>
<keyword evidence="1" id="KW-0812">Transmembrane</keyword>
<keyword evidence="1" id="KW-1133">Transmembrane helix</keyword>
<feature type="transmembrane region" description="Helical" evidence="1">
    <location>
        <begin position="86"/>
        <end position="106"/>
    </location>
</feature>
<evidence type="ECO:0008006" key="4">
    <source>
        <dbReference type="Google" id="ProtNLM"/>
    </source>
</evidence>
<feature type="transmembrane region" description="Helical" evidence="1">
    <location>
        <begin position="208"/>
        <end position="229"/>
    </location>
</feature>
<dbReference type="Proteomes" id="UP000606653">
    <property type="component" value="Unassembled WGS sequence"/>
</dbReference>
<organism evidence="2 3">
    <name type="scientific">Saccharibacillus kuerlensis</name>
    <dbReference type="NCBI Taxonomy" id="459527"/>
    <lineage>
        <taxon>Bacteria</taxon>
        <taxon>Bacillati</taxon>
        <taxon>Bacillota</taxon>
        <taxon>Bacilli</taxon>
        <taxon>Bacillales</taxon>
        <taxon>Paenibacillaceae</taxon>
        <taxon>Saccharibacillus</taxon>
    </lineage>
</organism>
<sequence length="239" mass="26281">MKAMLEYLHRCFIRSYRFGAPTVIFAAILALIYSSGPNPIMESYAFTASMLFVVAAAIGSLMIDVEAGNQEMATMMHARSLVRLSGAKLLYAWIFASVLGLLAVLYPTLLGRFERFPMLEELLMGLLYHVSLAGLGVSLAGWFTVKLFESRFYAMLGLFTWIALAFGARGIGEALPGGWEWLTHILPPLQLALHAMIFYGDIGTGAKWLPIGAALGYGVLSAGILLRVLHRRRLDYPGE</sequence>
<feature type="transmembrane region" description="Helical" evidence="1">
    <location>
        <begin position="126"/>
        <end position="145"/>
    </location>
</feature>
<evidence type="ECO:0000256" key="1">
    <source>
        <dbReference type="SAM" id="Phobius"/>
    </source>
</evidence>
<feature type="transmembrane region" description="Helical" evidence="1">
    <location>
        <begin position="152"/>
        <end position="172"/>
    </location>
</feature>
<name>A0ABQ2KYC5_9BACL</name>
<evidence type="ECO:0000313" key="3">
    <source>
        <dbReference type="Proteomes" id="UP000606653"/>
    </source>
</evidence>
<comment type="caution">
    <text evidence="2">The sequence shown here is derived from an EMBL/GenBank/DDBJ whole genome shotgun (WGS) entry which is preliminary data.</text>
</comment>
<accession>A0ABQ2KYC5</accession>
<gene>
    <name evidence="2" type="ORF">GCM10010969_14390</name>
</gene>
<evidence type="ECO:0000313" key="2">
    <source>
        <dbReference type="EMBL" id="GGN96945.1"/>
    </source>
</evidence>
<keyword evidence="1" id="KW-0472">Membrane</keyword>
<proteinExistence type="predicted"/>
<feature type="transmembrane region" description="Helical" evidence="1">
    <location>
        <begin position="12"/>
        <end position="32"/>
    </location>
</feature>
<dbReference type="EMBL" id="BMLN01000003">
    <property type="protein sequence ID" value="GGN96945.1"/>
    <property type="molecule type" value="Genomic_DNA"/>
</dbReference>
<dbReference type="RefSeq" id="WP_018975753.1">
    <property type="nucleotide sequence ID" value="NZ_BMLN01000003.1"/>
</dbReference>
<protein>
    <recommendedName>
        <fullName evidence="4">ABC transporter permease</fullName>
    </recommendedName>
</protein>
<feature type="transmembrane region" description="Helical" evidence="1">
    <location>
        <begin position="44"/>
        <end position="65"/>
    </location>
</feature>
<keyword evidence="3" id="KW-1185">Reference proteome</keyword>